<evidence type="ECO:0000313" key="8">
    <source>
        <dbReference type="EMBL" id="CAG9279747.1"/>
    </source>
</evidence>
<feature type="transmembrane region" description="Helical" evidence="7">
    <location>
        <begin position="417"/>
        <end position="435"/>
    </location>
</feature>
<dbReference type="InterPro" id="IPR036259">
    <property type="entry name" value="MFS_trans_sf"/>
</dbReference>
<evidence type="ECO:0000256" key="6">
    <source>
        <dbReference type="ARBA" id="ARBA00023136"/>
    </source>
</evidence>
<keyword evidence="7" id="KW-0406">Ion transport</keyword>
<feature type="transmembrane region" description="Helical" evidence="7">
    <location>
        <begin position="42"/>
        <end position="65"/>
    </location>
</feature>
<feature type="transmembrane region" description="Helical" evidence="7">
    <location>
        <begin position="110"/>
        <end position="130"/>
    </location>
</feature>
<feature type="transmembrane region" description="Helical" evidence="7">
    <location>
        <begin position="71"/>
        <end position="90"/>
    </location>
</feature>
<comment type="subcellular location">
    <subcellularLocation>
        <location evidence="1 7">Membrane</location>
        <topology evidence="1 7">Multi-pass membrane protein</topology>
    </subcellularLocation>
</comment>
<feature type="transmembrane region" description="Helical" evidence="7">
    <location>
        <begin position="242"/>
        <end position="259"/>
    </location>
</feature>
<dbReference type="AlphaFoldDB" id="A0A8J9T897"/>
<feature type="transmembrane region" description="Helical" evidence="7">
    <location>
        <begin position="349"/>
        <end position="375"/>
    </location>
</feature>
<keyword evidence="3 7" id="KW-0813">Transport</keyword>
<gene>
    <name evidence="8" type="ORF">PTTT1_LOCUS11073</name>
</gene>
<dbReference type="SUPFAM" id="SSF103473">
    <property type="entry name" value="MFS general substrate transporter"/>
    <property type="match status" value="1"/>
</dbReference>
<dbReference type="PANTHER" id="PTHR11660">
    <property type="entry name" value="SOLUTE CARRIER FAMILY 40 MEMBER"/>
    <property type="match status" value="1"/>
</dbReference>
<dbReference type="InterPro" id="IPR009716">
    <property type="entry name" value="Ferroportin-1"/>
</dbReference>
<dbReference type="PANTHER" id="PTHR11660:SF57">
    <property type="entry name" value="SOLUTE CARRIER FAMILY 40 MEMBER"/>
    <property type="match status" value="1"/>
</dbReference>
<protein>
    <recommendedName>
        <fullName evidence="7">Solute carrier family 40 member</fullName>
    </recommendedName>
</protein>
<evidence type="ECO:0000256" key="3">
    <source>
        <dbReference type="ARBA" id="ARBA00022448"/>
    </source>
</evidence>
<comment type="similarity">
    <text evidence="2 7">Belongs to the ferroportin (FP) (TC 2.A.100) family. SLC40A subfamily.</text>
</comment>
<dbReference type="Pfam" id="PF06963">
    <property type="entry name" value="FPN1"/>
    <property type="match status" value="2"/>
</dbReference>
<evidence type="ECO:0000256" key="1">
    <source>
        <dbReference type="ARBA" id="ARBA00004141"/>
    </source>
</evidence>
<feature type="transmembrane region" description="Helical" evidence="7">
    <location>
        <begin position="265"/>
        <end position="287"/>
    </location>
</feature>
<feature type="transmembrane region" description="Helical" evidence="7">
    <location>
        <begin position="387"/>
        <end position="405"/>
    </location>
</feature>
<keyword evidence="5 7" id="KW-1133">Transmembrane helix</keyword>
<feature type="transmembrane region" description="Helical" evidence="7">
    <location>
        <begin position="485"/>
        <end position="502"/>
    </location>
</feature>
<evidence type="ECO:0000256" key="2">
    <source>
        <dbReference type="ARBA" id="ARBA00006279"/>
    </source>
</evidence>
<dbReference type="EMBL" id="OU594953">
    <property type="protein sequence ID" value="CAG9279747.1"/>
    <property type="molecule type" value="Genomic_DNA"/>
</dbReference>
<evidence type="ECO:0000256" key="7">
    <source>
        <dbReference type="RuleBase" id="RU365065"/>
    </source>
</evidence>
<dbReference type="GO" id="GO:0016020">
    <property type="term" value="C:membrane"/>
    <property type="evidence" value="ECO:0007669"/>
    <property type="project" value="UniProtKB-SubCell"/>
</dbReference>
<dbReference type="GO" id="GO:0005381">
    <property type="term" value="F:iron ion transmembrane transporter activity"/>
    <property type="evidence" value="ECO:0007669"/>
    <property type="project" value="UniProtKB-UniRule"/>
</dbReference>
<feature type="transmembrane region" description="Helical" evidence="7">
    <location>
        <begin position="168"/>
        <end position="192"/>
    </location>
</feature>
<organism evidence="8">
    <name type="scientific">Phaeodactylum tricornutum</name>
    <name type="common">Diatom</name>
    <dbReference type="NCBI Taxonomy" id="2850"/>
    <lineage>
        <taxon>Eukaryota</taxon>
        <taxon>Sar</taxon>
        <taxon>Stramenopiles</taxon>
        <taxon>Ochrophyta</taxon>
        <taxon>Bacillariophyta</taxon>
        <taxon>Bacillariophyceae</taxon>
        <taxon>Bacillariophycidae</taxon>
        <taxon>Naviculales</taxon>
        <taxon>Phaeodactylaceae</taxon>
        <taxon>Phaeodactylum</taxon>
    </lineage>
</organism>
<keyword evidence="4 7" id="KW-0812">Transmembrane</keyword>
<dbReference type="Proteomes" id="UP000836788">
    <property type="component" value="Chromosome 12"/>
</dbReference>
<sequence>MEKDIELTDLLNTEDNQELFENGPSLHHGKVPLETVFFARRLLYVSHFFAQFAEIAWQFCLTLFLSACTHYQSLILVSTYGLSLGLAVCFGGSKIGRFIDQTDRLYAARVFIWSGNLSVVAATAFSFILLSQSDELGPTEQINQDESLENSSWLKRRFNGVPLNWSSVLALIGIHVFGSAAQVLAQGFLVAVERDWAVVLSRSAAESLSANEPNRDDVGHSFSIWLSDTNVAMKQIDLGCKVAAPAAAGLLIPFFSGEATPSPHALRWVCILIGIFNTAALVVEYVCTARIHQLLPALANKEAGLENAWQNDSCIGMESRMENKSMQRSPSALRRLSSELGIYFEERPVCWAGLGLALLYLNALTFGNGIMTAYLLYRGMDLSSVGALRGVASAIGLCGTFVYHLSASRLSLEATGMWSISYQLTCLVLCILSLLTSVKRWAFILLVGGVCLSRIGLWVFDIAVTQMQQEQVPNDRRGVVGGVQQSLNAGFGLLIFVLGFFFPHPRDFFVFVSTGFASVALATLLFALAVYRVNK</sequence>
<name>A0A8J9T897_PHATR</name>
<evidence type="ECO:0000256" key="4">
    <source>
        <dbReference type="ARBA" id="ARBA00022692"/>
    </source>
</evidence>
<feature type="transmembrane region" description="Helical" evidence="7">
    <location>
        <begin position="441"/>
        <end position="464"/>
    </location>
</feature>
<keyword evidence="6 7" id="KW-0472">Membrane</keyword>
<feature type="transmembrane region" description="Helical" evidence="7">
    <location>
        <begin position="508"/>
        <end position="531"/>
    </location>
</feature>
<accession>A0A8J9T897</accession>
<evidence type="ECO:0000256" key="5">
    <source>
        <dbReference type="ARBA" id="ARBA00022989"/>
    </source>
</evidence>
<comment type="function">
    <text evidence="7">May be involved in iron transport and iron homeostasis.</text>
</comment>
<reference evidence="8" key="1">
    <citation type="submission" date="2022-02" db="EMBL/GenBank/DDBJ databases">
        <authorList>
            <person name="Giguere J D."/>
        </authorList>
    </citation>
    <scope>NUCLEOTIDE SEQUENCE</scope>
    <source>
        <strain evidence="8">CCAP 1055/1</strain>
    </source>
</reference>
<proteinExistence type="inferred from homology"/>